<organism evidence="1">
    <name type="scientific">Fonticula alba</name>
    <name type="common">Slime mold</name>
    <dbReference type="NCBI Taxonomy" id="691883"/>
    <lineage>
        <taxon>Eukaryota</taxon>
        <taxon>Rotosphaerida</taxon>
        <taxon>Fonticulaceae</taxon>
        <taxon>Fonticula</taxon>
    </lineage>
</organism>
<proteinExistence type="predicted"/>
<reference evidence="1" key="1">
    <citation type="submission" date="2013-04" db="EMBL/GenBank/DDBJ databases">
        <title>The Genome Sequence of Fonticula alba ATCC 38817.</title>
        <authorList>
            <consortium name="The Broad Institute Genomics Platform"/>
            <person name="Russ C."/>
            <person name="Cuomo C."/>
            <person name="Burger G."/>
            <person name="Gray M.W."/>
            <person name="Holland P.W.H."/>
            <person name="King N."/>
            <person name="Lang F.B.F."/>
            <person name="Roger A.J."/>
            <person name="Ruiz-Trillo I."/>
            <person name="Brown M."/>
            <person name="Walker B."/>
            <person name="Young S."/>
            <person name="Zeng Q."/>
            <person name="Gargeya S."/>
            <person name="Fitzgerald M."/>
            <person name="Haas B."/>
            <person name="Abouelleil A."/>
            <person name="Allen A.W."/>
            <person name="Alvarado L."/>
            <person name="Arachchi H.M."/>
            <person name="Berlin A.M."/>
            <person name="Chapman S.B."/>
            <person name="Gainer-Dewar J."/>
            <person name="Goldberg J."/>
            <person name="Griggs A."/>
            <person name="Gujja S."/>
            <person name="Hansen M."/>
            <person name="Howarth C."/>
            <person name="Imamovic A."/>
            <person name="Ireland A."/>
            <person name="Larimer J."/>
            <person name="McCowan C."/>
            <person name="Murphy C."/>
            <person name="Pearson M."/>
            <person name="Poon T.W."/>
            <person name="Priest M."/>
            <person name="Roberts A."/>
            <person name="Saif S."/>
            <person name="Shea T."/>
            <person name="Sisk P."/>
            <person name="Sykes S."/>
            <person name="Wortman J."/>
            <person name="Nusbaum C."/>
            <person name="Birren B."/>
        </authorList>
    </citation>
    <scope>NUCLEOTIDE SEQUENCE [LARGE SCALE GENOMIC DNA]</scope>
    <source>
        <strain evidence="1">ATCC 38817</strain>
    </source>
</reference>
<sequence length="647" mass="71966">MHAAARAARAPAGLSPLHARAFSSAAGGTVTEVSRALANGGTGSAGERLCRAIEAGEEPLPQGFDDVAHFRLFLRLIGDPQKHRTLTNLGNMGRLLGMDRASVLSLLEHYGREFGIAPARRPPDVPLAEVGPGHAIFEDMMDLVRRDPPVLLPVLGHLLCMPAPWVEAMLAEHAPDILARPVWDRNMCIGRLGHLLTVEPALSRESMVMLLSTSLPLLSLAIDKHFPEYGDMNVPKMPAAKLEALRAALLEGIRVPMATPTMVREQADVSDWVFARYGPELCAEYMVRLQGELPRERVDQLRGLLQERRHSLTEMAKAMGMSSRLLRWYIKYYEPEVIFPITDDRPVRQITRPEGLGRLTLAEYTRRFLPATSPVHQTPAEGAPAPVAPVVNYRVACFNPREHGSGPGVHLQLLHPKVHPGLHTRLQSLAGLRPMLSRKEMCDRSGLAEQTILKSMPLFEWPEGFWDSRRASQRYALADEDIRRLRLLAKQVHPSGRRMRFTVRELAAEMGQHPDVLFDMLYRYAPEYFFLALGPEAGSGPGGMYVPEGKLADLVAAVHGQKLRPVLHQVAADLGCALPQVVNSLRLHAARQGVQFMAPDFMRHPASRAFHVEHILATYPNLPFSKASRHFEDMPGHMCSHCRLFLL</sequence>
<gene>
    <name evidence="1" type="ORF">H696_06112</name>
</gene>
<dbReference type="GeneID" id="20530837"/>
<protein>
    <submittedName>
        <fullName evidence="1">Uncharacterized protein</fullName>
    </submittedName>
</protein>
<evidence type="ECO:0000313" key="2">
    <source>
        <dbReference type="Proteomes" id="UP000030693"/>
    </source>
</evidence>
<dbReference type="AlphaFoldDB" id="A0A058Z053"/>
<dbReference type="Proteomes" id="UP000030693">
    <property type="component" value="Unassembled WGS sequence"/>
</dbReference>
<dbReference type="RefSeq" id="XP_009498147.1">
    <property type="nucleotide sequence ID" value="XM_009499872.1"/>
</dbReference>
<keyword evidence="2" id="KW-1185">Reference proteome</keyword>
<accession>A0A058Z053</accession>
<evidence type="ECO:0000313" key="1">
    <source>
        <dbReference type="EMBL" id="KCV67471.1"/>
    </source>
</evidence>
<dbReference type="EMBL" id="KB932218">
    <property type="protein sequence ID" value="KCV67471.1"/>
    <property type="molecule type" value="Genomic_DNA"/>
</dbReference>
<name>A0A058Z053_FONAL</name>